<dbReference type="AlphaFoldDB" id="A0A0E9VYT8"/>
<evidence type="ECO:0008006" key="2">
    <source>
        <dbReference type="Google" id="ProtNLM"/>
    </source>
</evidence>
<dbReference type="Gene3D" id="3.60.21.10">
    <property type="match status" value="1"/>
</dbReference>
<accession>A0A0E9VYT8</accession>
<dbReference type="SUPFAM" id="SSF56300">
    <property type="entry name" value="Metallo-dependent phosphatases"/>
    <property type="match status" value="1"/>
</dbReference>
<dbReference type="EMBL" id="GBXM01025283">
    <property type="protein sequence ID" value="JAH83294.1"/>
    <property type="molecule type" value="Transcribed_RNA"/>
</dbReference>
<organism evidence="1">
    <name type="scientific">Anguilla anguilla</name>
    <name type="common">European freshwater eel</name>
    <name type="synonym">Muraena anguilla</name>
    <dbReference type="NCBI Taxonomy" id="7936"/>
    <lineage>
        <taxon>Eukaryota</taxon>
        <taxon>Metazoa</taxon>
        <taxon>Chordata</taxon>
        <taxon>Craniata</taxon>
        <taxon>Vertebrata</taxon>
        <taxon>Euteleostomi</taxon>
        <taxon>Actinopterygii</taxon>
        <taxon>Neopterygii</taxon>
        <taxon>Teleostei</taxon>
        <taxon>Anguilliformes</taxon>
        <taxon>Anguillidae</taxon>
        <taxon>Anguilla</taxon>
    </lineage>
</organism>
<dbReference type="InterPro" id="IPR029052">
    <property type="entry name" value="Metallo-depent_PP-like"/>
</dbReference>
<reference evidence="1" key="1">
    <citation type="submission" date="2014-11" db="EMBL/GenBank/DDBJ databases">
        <authorList>
            <person name="Amaro Gonzalez C."/>
        </authorList>
    </citation>
    <scope>NUCLEOTIDE SEQUENCE</scope>
</reference>
<proteinExistence type="predicted"/>
<reference evidence="1" key="2">
    <citation type="journal article" date="2015" name="Fish Shellfish Immunol.">
        <title>Early steps in the European eel (Anguilla anguilla)-Vibrio vulnificus interaction in the gills: Role of the RtxA13 toxin.</title>
        <authorList>
            <person name="Callol A."/>
            <person name="Pajuelo D."/>
            <person name="Ebbesson L."/>
            <person name="Teles M."/>
            <person name="MacKenzie S."/>
            <person name="Amaro C."/>
        </authorList>
    </citation>
    <scope>NUCLEOTIDE SEQUENCE</scope>
</reference>
<evidence type="ECO:0000313" key="1">
    <source>
        <dbReference type="EMBL" id="JAH83294.1"/>
    </source>
</evidence>
<sequence length="49" mass="5291">MALGNHEFDNGVDGLIKPFLQEVNCSILSANIKPDATLAPKIAGYYMPL</sequence>
<name>A0A0E9VYT8_ANGAN</name>
<protein>
    <recommendedName>
        <fullName evidence="2">Calcineurin-like phosphoesterase domain-containing protein</fullName>
    </recommendedName>
</protein>